<evidence type="ECO:0000256" key="14">
    <source>
        <dbReference type="ARBA" id="ARBA00023288"/>
    </source>
</evidence>
<keyword evidence="3" id="KW-0813">Transport</keyword>
<evidence type="ECO:0000256" key="5">
    <source>
        <dbReference type="ARBA" id="ARBA00022597"/>
    </source>
</evidence>
<evidence type="ECO:0000256" key="8">
    <source>
        <dbReference type="ARBA" id="ARBA00023047"/>
    </source>
</evidence>
<evidence type="ECO:0000256" key="2">
    <source>
        <dbReference type="ARBA" id="ARBA00009450"/>
    </source>
</evidence>
<evidence type="ECO:0000256" key="9">
    <source>
        <dbReference type="ARBA" id="ARBA00023065"/>
    </source>
</evidence>
<evidence type="ECO:0000256" key="7">
    <source>
        <dbReference type="ARBA" id="ARBA00022729"/>
    </source>
</evidence>
<evidence type="ECO:0000256" key="10">
    <source>
        <dbReference type="ARBA" id="ARBA00023114"/>
    </source>
</evidence>
<dbReference type="GO" id="GO:0015159">
    <property type="term" value="F:polysaccharide transmembrane transporter activity"/>
    <property type="evidence" value="ECO:0007669"/>
    <property type="project" value="InterPro"/>
</dbReference>
<evidence type="ECO:0000259" key="18">
    <source>
        <dbReference type="Pfam" id="PF22461"/>
    </source>
</evidence>
<keyword evidence="12" id="KW-0564">Palmitate</keyword>
<sequence length="859" mass="93858">MRILLVGFLILVSSWQVQAFTPTEEQIQMFQSLSDKEKQVLIEKYQSGSAISTKQKVERPVDTVIPLSFERAGGDHVNDGAQLQINSKADKEILKSVLKDEHLSESLFSDFNNFAQTKLPPKEKLHPFGYKLFAGMPTTFAPVSSIPVPTDYILGVGDQIKINLFGTKNESYDLVVDRNGQLNIPSLGPVSVAGLSFNEAKVFLTDKLRTLGVGVETSIAMGELRSFRVFVLGESRTPGSYLVSGMATMTHALYVSGGLSDIASYRNIQLKRRGKLIKTLDLYDLMLRGDTSDDTRLQPGDTVFIPRVQKQVSIQGEVLKPALYELKNENSLSSVIGLAGGLSKNGYSKSVTVSRITAPEVRQSFSLDLNADKGKKFHVENGDSITVAKVEGETDDLVKLSGEVSLEGVFAVNSDTKLLDVLSSRKQFTNDADLEAILIKRQTDIAGKYSVQSASWLKAVANPDAKDNIGLAPRDELIVLSKKDAELRKTQVQVVIDALDKQEVLKAPNTKVLVNGPVKFPGSYPLTEGMHVSDLIALGGGLLPSAMLQEVEVVRYQVIDGEKRQIKTLTLNLEKAIAGDEKNNIALQSYDALSIKRVTDWEDASSVVVVKGEVAYPGTYVIKPGDTLENLLTRAGGFTEWAAPQNVVFTRESLKDKERQEMDAMADELEKNLLFSIKQNSGTEGTNANSAQALVALGQSLVQKVKETPAVGRLVVGLNPEELERYHATLQLELRNGDELYIPKRANEIVVMGEVSRPASLLYQKNLSLQDYLKQSGGITKRADDESIYVVRGDGSIVPYEAGAFSLMSNDFVLKPGDTIVVPMDVERMSPLVTWTAVTKILSNLAVTAATLQTLGVIN</sequence>
<keyword evidence="5" id="KW-0762">Sugar transport</keyword>
<evidence type="ECO:0000256" key="4">
    <source>
        <dbReference type="ARBA" id="ARBA00022452"/>
    </source>
</evidence>
<dbReference type="GO" id="GO:0046930">
    <property type="term" value="C:pore complex"/>
    <property type="evidence" value="ECO:0007669"/>
    <property type="project" value="UniProtKB-KW"/>
</dbReference>
<organism evidence="19 20">
    <name type="scientific">Thiomicrorhabdus sediminis</name>
    <dbReference type="NCBI Taxonomy" id="2580412"/>
    <lineage>
        <taxon>Bacteria</taxon>
        <taxon>Pseudomonadati</taxon>
        <taxon>Pseudomonadota</taxon>
        <taxon>Gammaproteobacteria</taxon>
        <taxon>Thiotrichales</taxon>
        <taxon>Piscirickettsiaceae</taxon>
        <taxon>Thiomicrorhabdus</taxon>
    </lineage>
</organism>
<evidence type="ECO:0000256" key="3">
    <source>
        <dbReference type="ARBA" id="ARBA00022448"/>
    </source>
</evidence>
<dbReference type="OrthoDB" id="9808948at2"/>
<proteinExistence type="inferred from homology"/>
<dbReference type="GO" id="GO:0009279">
    <property type="term" value="C:cell outer membrane"/>
    <property type="evidence" value="ECO:0007669"/>
    <property type="project" value="UniProtKB-SubCell"/>
</dbReference>
<dbReference type="InterPro" id="IPR054765">
    <property type="entry name" value="SLBB_dom"/>
</dbReference>
<keyword evidence="4" id="KW-1134">Transmembrane beta strand</keyword>
<dbReference type="GO" id="GO:0015288">
    <property type="term" value="F:porin activity"/>
    <property type="evidence" value="ECO:0007669"/>
    <property type="project" value="UniProtKB-KW"/>
</dbReference>
<comment type="similarity">
    <text evidence="2">Belongs to the BexD/CtrA/VexA family.</text>
</comment>
<evidence type="ECO:0000259" key="17">
    <source>
        <dbReference type="Pfam" id="PF10531"/>
    </source>
</evidence>
<keyword evidence="10" id="KW-0626">Porin</keyword>
<feature type="domain" description="Polysaccharide export protein N-terminal" evidence="16">
    <location>
        <begin position="147"/>
        <end position="211"/>
    </location>
</feature>
<dbReference type="Pfam" id="PF02563">
    <property type="entry name" value="Poly_export"/>
    <property type="match status" value="1"/>
</dbReference>
<dbReference type="Gene3D" id="3.10.560.10">
    <property type="entry name" value="Outer membrane lipoprotein wza domain like"/>
    <property type="match status" value="6"/>
</dbReference>
<dbReference type="RefSeq" id="WP_138564018.1">
    <property type="nucleotide sequence ID" value="NZ_CP040602.1"/>
</dbReference>
<keyword evidence="14" id="KW-0449">Lipoprotein</keyword>
<dbReference type="InterPro" id="IPR049712">
    <property type="entry name" value="Poly_export"/>
</dbReference>
<keyword evidence="9" id="KW-0406">Ion transport</keyword>
<keyword evidence="20" id="KW-1185">Reference proteome</keyword>
<evidence type="ECO:0000256" key="13">
    <source>
        <dbReference type="ARBA" id="ARBA00023237"/>
    </source>
</evidence>
<evidence type="ECO:0000259" key="16">
    <source>
        <dbReference type="Pfam" id="PF02563"/>
    </source>
</evidence>
<keyword evidence="6" id="KW-0812">Transmembrane</keyword>
<evidence type="ECO:0000313" key="19">
    <source>
        <dbReference type="EMBL" id="QCU89550.1"/>
    </source>
</evidence>
<feature type="signal peptide" evidence="15">
    <location>
        <begin position="1"/>
        <end position="19"/>
    </location>
</feature>
<evidence type="ECO:0008006" key="21">
    <source>
        <dbReference type="Google" id="ProtNLM"/>
    </source>
</evidence>
<dbReference type="Proteomes" id="UP000304864">
    <property type="component" value="Chromosome"/>
</dbReference>
<evidence type="ECO:0000313" key="20">
    <source>
        <dbReference type="Proteomes" id="UP000304864"/>
    </source>
</evidence>
<keyword evidence="7 15" id="KW-0732">Signal</keyword>
<dbReference type="InterPro" id="IPR003715">
    <property type="entry name" value="Poly_export_N"/>
</dbReference>
<protein>
    <recommendedName>
        <fullName evidence="21">Protein involved in polysaccharide export, contains SLBB domain of the beta-grasp fold</fullName>
    </recommendedName>
</protein>
<dbReference type="AlphaFoldDB" id="A0A4P9K539"/>
<evidence type="ECO:0000256" key="6">
    <source>
        <dbReference type="ARBA" id="ARBA00022692"/>
    </source>
</evidence>
<keyword evidence="8" id="KW-0625">Polysaccharide transport</keyword>
<dbReference type="Pfam" id="PF22461">
    <property type="entry name" value="SLBB_2"/>
    <property type="match status" value="2"/>
</dbReference>
<evidence type="ECO:0000256" key="1">
    <source>
        <dbReference type="ARBA" id="ARBA00004571"/>
    </source>
</evidence>
<evidence type="ECO:0000256" key="15">
    <source>
        <dbReference type="SAM" id="SignalP"/>
    </source>
</evidence>
<comment type="subcellular location">
    <subcellularLocation>
        <location evidence="1">Cell outer membrane</location>
        <topology evidence="1">Multi-pass membrane protein</topology>
    </subcellularLocation>
</comment>
<feature type="domain" description="Soluble ligand binding" evidence="17">
    <location>
        <begin position="512"/>
        <end position="566"/>
    </location>
</feature>
<dbReference type="GO" id="GO:0006811">
    <property type="term" value="P:monoatomic ion transport"/>
    <property type="evidence" value="ECO:0007669"/>
    <property type="project" value="UniProtKB-KW"/>
</dbReference>
<feature type="domain" description="Soluble ligand binding" evidence="17">
    <location>
        <begin position="312"/>
        <end position="356"/>
    </location>
</feature>
<dbReference type="PANTHER" id="PTHR33619">
    <property type="entry name" value="POLYSACCHARIDE EXPORT PROTEIN GFCE-RELATED"/>
    <property type="match status" value="1"/>
</dbReference>
<feature type="domain" description="SLBB" evidence="18">
    <location>
        <begin position="749"/>
        <end position="822"/>
    </location>
</feature>
<reference evidence="19 20" key="1">
    <citation type="submission" date="2019-05" db="EMBL/GenBank/DDBJ databases">
        <title>Thiomicrorhabdus sediminis sp. nov, a novel sulfur-oxidizing bacterium isolated from coastal sediment.</title>
        <authorList>
            <person name="Liu X."/>
        </authorList>
    </citation>
    <scope>NUCLEOTIDE SEQUENCE [LARGE SCALE GENOMIC DNA]</scope>
    <source>
        <strain evidence="19 20">G1</strain>
    </source>
</reference>
<dbReference type="InterPro" id="IPR019554">
    <property type="entry name" value="Soluble_ligand-bd"/>
</dbReference>
<evidence type="ECO:0000256" key="12">
    <source>
        <dbReference type="ARBA" id="ARBA00023139"/>
    </source>
</evidence>
<feature type="domain" description="SLBB" evidence="18">
    <location>
        <begin position="228"/>
        <end position="305"/>
    </location>
</feature>
<keyword evidence="13" id="KW-0998">Cell outer membrane</keyword>
<dbReference type="PANTHER" id="PTHR33619:SF3">
    <property type="entry name" value="POLYSACCHARIDE EXPORT PROTEIN GFCE-RELATED"/>
    <property type="match status" value="1"/>
</dbReference>
<evidence type="ECO:0000256" key="11">
    <source>
        <dbReference type="ARBA" id="ARBA00023136"/>
    </source>
</evidence>
<name>A0A4P9K539_9GAMM</name>
<feature type="chain" id="PRO_5020953429" description="Protein involved in polysaccharide export, contains SLBB domain of the beta-grasp fold" evidence="15">
    <location>
        <begin position="20"/>
        <end position="859"/>
    </location>
</feature>
<gene>
    <name evidence="19" type="ORF">FE785_02310</name>
</gene>
<dbReference type="Pfam" id="PF10531">
    <property type="entry name" value="SLBB"/>
    <property type="match status" value="3"/>
</dbReference>
<accession>A0A4P9K539</accession>
<keyword evidence="11" id="KW-0472">Membrane</keyword>
<dbReference type="KEGG" id="thig:FE785_02310"/>
<feature type="domain" description="Soluble ligand binding" evidence="17">
    <location>
        <begin position="607"/>
        <end position="651"/>
    </location>
</feature>
<dbReference type="EMBL" id="CP040602">
    <property type="protein sequence ID" value="QCU89550.1"/>
    <property type="molecule type" value="Genomic_DNA"/>
</dbReference>